<reference evidence="1" key="1">
    <citation type="journal article" date="2021" name="IMA Fungus">
        <title>Genomic characterization of three marine fungi, including Emericellopsis atlantica sp. nov. with signatures of a generalist lifestyle and marine biomass degradation.</title>
        <authorList>
            <person name="Hagestad O.C."/>
            <person name="Hou L."/>
            <person name="Andersen J.H."/>
            <person name="Hansen E.H."/>
            <person name="Altermark B."/>
            <person name="Li C."/>
            <person name="Kuhnert E."/>
            <person name="Cox R.J."/>
            <person name="Crous P.W."/>
            <person name="Spatafora J.W."/>
            <person name="Lail K."/>
            <person name="Amirebrahimi M."/>
            <person name="Lipzen A."/>
            <person name="Pangilinan J."/>
            <person name="Andreopoulos W."/>
            <person name="Hayes R.D."/>
            <person name="Ng V."/>
            <person name="Grigoriev I.V."/>
            <person name="Jackson S.A."/>
            <person name="Sutton T.D.S."/>
            <person name="Dobson A.D.W."/>
            <person name="Rama T."/>
        </authorList>
    </citation>
    <scope>NUCLEOTIDE SEQUENCE</scope>
    <source>
        <strain evidence="1">TRa3180A</strain>
    </source>
</reference>
<comment type="caution">
    <text evidence="1">The sequence shown here is derived from an EMBL/GenBank/DDBJ whole genome shotgun (WGS) entry which is preliminary data.</text>
</comment>
<dbReference type="OrthoDB" id="3561912at2759"/>
<gene>
    <name evidence="1" type="ORF">BJ878DRAFT_567608</name>
</gene>
<proteinExistence type="predicted"/>
<organism evidence="1 2">
    <name type="scientific">Calycina marina</name>
    <dbReference type="NCBI Taxonomy" id="1763456"/>
    <lineage>
        <taxon>Eukaryota</taxon>
        <taxon>Fungi</taxon>
        <taxon>Dikarya</taxon>
        <taxon>Ascomycota</taxon>
        <taxon>Pezizomycotina</taxon>
        <taxon>Leotiomycetes</taxon>
        <taxon>Helotiales</taxon>
        <taxon>Pezizellaceae</taxon>
        <taxon>Calycina</taxon>
    </lineage>
</organism>
<dbReference type="Proteomes" id="UP000887226">
    <property type="component" value="Unassembled WGS sequence"/>
</dbReference>
<dbReference type="AlphaFoldDB" id="A0A9P7Z2J7"/>
<keyword evidence="2" id="KW-1185">Reference proteome</keyword>
<dbReference type="EMBL" id="MU253909">
    <property type="protein sequence ID" value="KAG9244403.1"/>
    <property type="molecule type" value="Genomic_DNA"/>
</dbReference>
<accession>A0A9P7Z2J7</accession>
<protein>
    <submittedName>
        <fullName evidence="1">Uncharacterized protein</fullName>
    </submittedName>
</protein>
<evidence type="ECO:0000313" key="1">
    <source>
        <dbReference type="EMBL" id="KAG9244403.1"/>
    </source>
</evidence>
<sequence>MPPSDTKSIVPSGYNGRNGSPITVALLLTLTIDKCRINFPFIVTDLGSTDMLIGRKFLEHYDIAQRYTKGHNALQWPEDMPSQEYSESRIQIPRTPTKNPILYDHQIEADVHWHQQAQTVVPQPKLMRATDVAADFVTSVRDVEAELEYHRLEAIDSLQVEPAAMDPELSAEQALEAKYQADGELAKKKLQARCKDFESLLSRRDSDTLPDPRPNVDHKIELTGPNNLIFEPLRKMSEEQLAETRRLILNNLHK</sequence>
<dbReference type="CDD" id="cd00303">
    <property type="entry name" value="retropepsin_like"/>
    <property type="match status" value="1"/>
</dbReference>
<name>A0A9P7Z2J7_9HELO</name>
<evidence type="ECO:0000313" key="2">
    <source>
        <dbReference type="Proteomes" id="UP000887226"/>
    </source>
</evidence>